<dbReference type="PANTHER" id="PTHR33351:SF1">
    <property type="entry name" value="IG-LIKE DOMAIN-CONTAINING PROTEIN-RELATED"/>
    <property type="match status" value="1"/>
</dbReference>
<protein>
    <submittedName>
        <fullName evidence="1">Uncharacterized protein</fullName>
    </submittedName>
</protein>
<dbReference type="AlphaFoldDB" id="A0AAN5I9R5"/>
<dbReference type="PANTHER" id="PTHR33351">
    <property type="entry name" value="HISACTOPHILIN-1-RELATED"/>
    <property type="match status" value="1"/>
</dbReference>
<evidence type="ECO:0000313" key="2">
    <source>
        <dbReference type="Proteomes" id="UP001328107"/>
    </source>
</evidence>
<evidence type="ECO:0000313" key="1">
    <source>
        <dbReference type="EMBL" id="GMR56340.1"/>
    </source>
</evidence>
<dbReference type="GO" id="GO:0015629">
    <property type="term" value="C:actin cytoskeleton"/>
    <property type="evidence" value="ECO:0007669"/>
    <property type="project" value="TreeGrafter"/>
</dbReference>
<dbReference type="EMBL" id="BTRK01000005">
    <property type="protein sequence ID" value="GMR56340.1"/>
    <property type="molecule type" value="Genomic_DNA"/>
</dbReference>
<gene>
    <name evidence="1" type="ORF">PMAYCL1PPCAC_26535</name>
</gene>
<proteinExistence type="predicted"/>
<dbReference type="Gene3D" id="2.80.10.50">
    <property type="match status" value="1"/>
</dbReference>
<feature type="non-terminal residue" evidence="1">
    <location>
        <position position="1"/>
    </location>
</feature>
<reference evidence="2" key="1">
    <citation type="submission" date="2022-10" db="EMBL/GenBank/DDBJ databases">
        <title>Genome assembly of Pristionchus species.</title>
        <authorList>
            <person name="Yoshida K."/>
            <person name="Sommer R.J."/>
        </authorList>
    </citation>
    <scope>NUCLEOTIDE SEQUENCE [LARGE SCALE GENOMIC DNA]</scope>
    <source>
        <strain evidence="2">RS5460</strain>
    </source>
</reference>
<sequence length="164" mass="18740">SSSIEDCLCRGDIPTATCHLKSPAEEAEGVHCIRSVHGTYLRYTDPRHYDTSVDMARECVDSCSKWVMRSTVGLVAIEPQCERGFLLHAHDLGNVSVEYRSADAFFAWSLFKNNDESFSFNSNDRLLRAGKDGRSRSKLRKSARVERRDGRWRNIDSLERKTKH</sequence>
<dbReference type="Proteomes" id="UP001328107">
    <property type="component" value="Unassembled WGS sequence"/>
</dbReference>
<dbReference type="InterPro" id="IPR052883">
    <property type="entry name" value="Hisactophilin"/>
</dbReference>
<dbReference type="GO" id="GO:0030041">
    <property type="term" value="P:actin filament polymerization"/>
    <property type="evidence" value="ECO:0007669"/>
    <property type="project" value="TreeGrafter"/>
</dbReference>
<organism evidence="1 2">
    <name type="scientific">Pristionchus mayeri</name>
    <dbReference type="NCBI Taxonomy" id="1317129"/>
    <lineage>
        <taxon>Eukaryota</taxon>
        <taxon>Metazoa</taxon>
        <taxon>Ecdysozoa</taxon>
        <taxon>Nematoda</taxon>
        <taxon>Chromadorea</taxon>
        <taxon>Rhabditida</taxon>
        <taxon>Rhabditina</taxon>
        <taxon>Diplogasteromorpha</taxon>
        <taxon>Diplogasteroidea</taxon>
        <taxon>Neodiplogasteridae</taxon>
        <taxon>Pristionchus</taxon>
    </lineage>
</organism>
<dbReference type="GO" id="GO:0051015">
    <property type="term" value="F:actin filament binding"/>
    <property type="evidence" value="ECO:0007669"/>
    <property type="project" value="TreeGrafter"/>
</dbReference>
<accession>A0AAN5I9R5</accession>
<keyword evidence="2" id="KW-1185">Reference proteome</keyword>
<comment type="caution">
    <text evidence="1">The sequence shown here is derived from an EMBL/GenBank/DDBJ whole genome shotgun (WGS) entry which is preliminary data.</text>
</comment>
<name>A0AAN5I9R5_9BILA</name>